<evidence type="ECO:0000313" key="16">
    <source>
        <dbReference type="EMBL" id="MDG6194500.1"/>
    </source>
</evidence>
<evidence type="ECO:0000256" key="9">
    <source>
        <dbReference type="ARBA" id="ARBA00033102"/>
    </source>
</evidence>
<name>A0A9X4PB40_9LACT</name>
<dbReference type="Gene3D" id="3.20.20.70">
    <property type="entry name" value="Aldolase class I"/>
    <property type="match status" value="1"/>
</dbReference>
<evidence type="ECO:0000256" key="3">
    <source>
        <dbReference type="ARBA" id="ARBA00009400"/>
    </source>
</evidence>
<accession>A0A9X4PB40</accession>
<comment type="similarity">
    <text evidence="3 12">Belongs to the NadC/ModD family.</text>
</comment>
<evidence type="ECO:0000256" key="4">
    <source>
        <dbReference type="ARBA" id="ARBA00011218"/>
    </source>
</evidence>
<dbReference type="CDD" id="cd01572">
    <property type="entry name" value="QPRTase"/>
    <property type="match status" value="1"/>
</dbReference>
<dbReference type="InterPro" id="IPR036068">
    <property type="entry name" value="Nicotinate_pribotase-like_C"/>
</dbReference>
<evidence type="ECO:0000259" key="15">
    <source>
        <dbReference type="Pfam" id="PF02749"/>
    </source>
</evidence>
<feature type="binding site" evidence="13">
    <location>
        <position position="153"/>
    </location>
    <ligand>
        <name>substrate</name>
    </ligand>
</feature>
<evidence type="ECO:0000256" key="11">
    <source>
        <dbReference type="ARBA" id="ARBA00069173"/>
    </source>
</evidence>
<evidence type="ECO:0000256" key="5">
    <source>
        <dbReference type="ARBA" id="ARBA00011944"/>
    </source>
</evidence>
<feature type="binding site" evidence="13">
    <location>
        <position position="193"/>
    </location>
    <ligand>
        <name>substrate</name>
    </ligand>
</feature>
<feature type="domain" description="Quinolinate phosphoribosyl transferase C-terminal" evidence="14">
    <location>
        <begin position="108"/>
        <end position="272"/>
    </location>
</feature>
<feature type="binding site" evidence="13">
    <location>
        <begin position="129"/>
        <end position="131"/>
    </location>
    <ligand>
        <name>substrate</name>
    </ligand>
</feature>
<dbReference type="PIRSF" id="PIRSF006250">
    <property type="entry name" value="NadC_ModD"/>
    <property type="match status" value="1"/>
</dbReference>
<dbReference type="GO" id="GO:0009435">
    <property type="term" value="P:NAD+ biosynthetic process"/>
    <property type="evidence" value="ECO:0007669"/>
    <property type="project" value="InterPro"/>
</dbReference>
<dbReference type="EMBL" id="JAMWGI010000013">
    <property type="protein sequence ID" value="MDG6194500.1"/>
    <property type="molecule type" value="Genomic_DNA"/>
</dbReference>
<dbReference type="GO" id="GO:0005737">
    <property type="term" value="C:cytoplasm"/>
    <property type="evidence" value="ECO:0007669"/>
    <property type="project" value="TreeGrafter"/>
</dbReference>
<dbReference type="PANTHER" id="PTHR32179:SF3">
    <property type="entry name" value="NICOTINATE-NUCLEOTIDE PYROPHOSPHORYLASE [CARBOXYLATING]"/>
    <property type="match status" value="1"/>
</dbReference>
<keyword evidence="7 12" id="KW-0328">Glycosyltransferase</keyword>
<comment type="pathway">
    <text evidence="2">Cofactor biosynthesis; NAD(+) biosynthesis; nicotinate D-ribonucleotide from quinolinate: step 1/1.</text>
</comment>
<feature type="binding site" evidence="13">
    <location>
        <begin position="237"/>
        <end position="239"/>
    </location>
    <ligand>
        <name>substrate</name>
    </ligand>
</feature>
<dbReference type="Proteomes" id="UP001153203">
    <property type="component" value="Unassembled WGS sequence"/>
</dbReference>
<dbReference type="InterPro" id="IPR037128">
    <property type="entry name" value="Quinolinate_PRibosylTase_N_sf"/>
</dbReference>
<feature type="binding site" evidence="13">
    <location>
        <position position="214"/>
    </location>
    <ligand>
        <name>substrate</name>
    </ligand>
</feature>
<proteinExistence type="inferred from homology"/>
<dbReference type="SUPFAM" id="SSF54675">
    <property type="entry name" value="Nicotinate/Quinolinate PRTase N-terminal domain-like"/>
    <property type="match status" value="1"/>
</dbReference>
<protein>
    <recommendedName>
        <fullName evidence="11">Probable nicotinate-nucleotide pyrophosphorylase [carboxylating]</fullName>
        <ecNumber evidence="5">2.4.2.19</ecNumber>
    </recommendedName>
    <alternativeName>
        <fullName evidence="9">Quinolinate phosphoribosyltransferase [decarboxylating]</fullName>
    </alternativeName>
</protein>
<comment type="function">
    <text evidence="1">Involved in the catabolism of quinolinic acid (QA).</text>
</comment>
<dbReference type="InterPro" id="IPR002638">
    <property type="entry name" value="Quinolinate_PRibosylTrfase_C"/>
</dbReference>
<dbReference type="Pfam" id="PF02749">
    <property type="entry name" value="QRPTase_N"/>
    <property type="match status" value="1"/>
</dbReference>
<dbReference type="Gene3D" id="3.90.1170.20">
    <property type="entry name" value="Quinolinate phosphoribosyl transferase, N-terminal domain"/>
    <property type="match status" value="1"/>
</dbReference>
<evidence type="ECO:0000256" key="2">
    <source>
        <dbReference type="ARBA" id="ARBA00004893"/>
    </source>
</evidence>
<evidence type="ECO:0000256" key="12">
    <source>
        <dbReference type="PIRNR" id="PIRNR006250"/>
    </source>
</evidence>
<feature type="binding site" evidence="13">
    <location>
        <position position="163"/>
    </location>
    <ligand>
        <name>substrate</name>
    </ligand>
</feature>
<organism evidence="16 17">
    <name type="scientific">Lactococcus formosensis</name>
    <dbReference type="NCBI Taxonomy" id="1281486"/>
    <lineage>
        <taxon>Bacteria</taxon>
        <taxon>Bacillati</taxon>
        <taxon>Bacillota</taxon>
        <taxon>Bacilli</taxon>
        <taxon>Lactobacillales</taxon>
        <taxon>Streptococcaceae</taxon>
        <taxon>Lactococcus</taxon>
    </lineage>
</organism>
<evidence type="ECO:0000256" key="10">
    <source>
        <dbReference type="ARBA" id="ARBA00047445"/>
    </source>
</evidence>
<dbReference type="InterPro" id="IPR027277">
    <property type="entry name" value="NadC/ModD"/>
</dbReference>
<dbReference type="FunFam" id="3.20.20.70:FF:000030">
    <property type="entry name" value="Nicotinate-nucleotide pyrophosphorylase, carboxylating"/>
    <property type="match status" value="1"/>
</dbReference>
<evidence type="ECO:0000313" key="17">
    <source>
        <dbReference type="Proteomes" id="UP001153203"/>
    </source>
</evidence>
<sequence>MYITEKDKLKDFLLEDIGTGDLSTNLIFESTVQSSGEFVAKEDGVIAGLYIPNLVYGLLCGDAEFKANFKDGDTVKKGDIIGCAVGNIRTLLTGERVILNLMQRMSGIATQTKNAIHLLNDPQIRICDTRKTSPGLRIFDKQAVIIGGGFNHRMGLYDGVMLKDNHIAFSGSMTLAVEQLRAKLGQMVKIEVEVENRAQVDEAIALGVDIIMFDNRTPEEVKEWTKIVPKLITTELSGGITVDNIADYNGTGVNYISLGALTHSVKAMDISFNSSKGSKKGSL</sequence>
<dbReference type="NCBIfam" id="TIGR00078">
    <property type="entry name" value="nadC"/>
    <property type="match status" value="1"/>
</dbReference>
<dbReference type="PANTHER" id="PTHR32179">
    <property type="entry name" value="NICOTINATE-NUCLEOTIDE PYROPHOSPHORYLASE [CARBOXYLATING]"/>
    <property type="match status" value="1"/>
</dbReference>
<dbReference type="Pfam" id="PF01729">
    <property type="entry name" value="QRPTase_C"/>
    <property type="match status" value="1"/>
</dbReference>
<evidence type="ECO:0000256" key="6">
    <source>
        <dbReference type="ARBA" id="ARBA00022642"/>
    </source>
</evidence>
<dbReference type="GO" id="GO:0004514">
    <property type="term" value="F:nicotinate-nucleotide diphosphorylase (carboxylating) activity"/>
    <property type="evidence" value="ECO:0007669"/>
    <property type="project" value="UniProtKB-EC"/>
</dbReference>
<feature type="domain" description="Quinolinate phosphoribosyl transferase N-terminal" evidence="15">
    <location>
        <begin position="21"/>
        <end position="106"/>
    </location>
</feature>
<gene>
    <name evidence="16" type="primary">nadC</name>
    <name evidence="16" type="ORF">NF708_11040</name>
</gene>
<feature type="binding site" evidence="13">
    <location>
        <begin position="258"/>
        <end position="260"/>
    </location>
    <ligand>
        <name>substrate</name>
    </ligand>
</feature>
<evidence type="ECO:0000256" key="1">
    <source>
        <dbReference type="ARBA" id="ARBA00003237"/>
    </source>
</evidence>
<dbReference type="AlphaFoldDB" id="A0A9X4PB40"/>
<dbReference type="RefSeq" id="WP_279363791.1">
    <property type="nucleotide sequence ID" value="NZ_JAMWGA010000008.1"/>
</dbReference>
<comment type="catalytic activity">
    <reaction evidence="10">
        <text>nicotinate beta-D-ribonucleotide + CO2 + diphosphate = quinolinate + 5-phospho-alpha-D-ribose 1-diphosphate + 2 H(+)</text>
        <dbReference type="Rhea" id="RHEA:12733"/>
        <dbReference type="ChEBI" id="CHEBI:15378"/>
        <dbReference type="ChEBI" id="CHEBI:16526"/>
        <dbReference type="ChEBI" id="CHEBI:29959"/>
        <dbReference type="ChEBI" id="CHEBI:33019"/>
        <dbReference type="ChEBI" id="CHEBI:57502"/>
        <dbReference type="ChEBI" id="CHEBI:58017"/>
        <dbReference type="EC" id="2.4.2.19"/>
    </reaction>
</comment>
<evidence type="ECO:0000256" key="8">
    <source>
        <dbReference type="ARBA" id="ARBA00022679"/>
    </source>
</evidence>
<feature type="binding site" evidence="13">
    <location>
        <position position="96"/>
    </location>
    <ligand>
        <name>substrate</name>
    </ligand>
</feature>
<dbReference type="SUPFAM" id="SSF51690">
    <property type="entry name" value="Nicotinate/Quinolinate PRTase C-terminal domain-like"/>
    <property type="match status" value="1"/>
</dbReference>
<comment type="subunit">
    <text evidence="4">Hexamer formed by 3 homodimers.</text>
</comment>
<reference evidence="16" key="1">
    <citation type="submission" date="2022-06" db="EMBL/GenBank/DDBJ databases">
        <title>Lactococcus from bovine mastitis in China.</title>
        <authorList>
            <person name="Lin Y."/>
            <person name="Han B."/>
        </authorList>
    </citation>
    <scope>NUCLEOTIDE SEQUENCE</scope>
    <source>
        <strain evidence="16">Hebei-B-39</strain>
    </source>
</reference>
<dbReference type="FunFam" id="3.90.1170.20:FF:000001">
    <property type="entry name" value="Nicotinate-nucleotide diphosphorylase (Carboxylating)"/>
    <property type="match status" value="1"/>
</dbReference>
<evidence type="ECO:0000259" key="14">
    <source>
        <dbReference type="Pfam" id="PF01729"/>
    </source>
</evidence>
<keyword evidence="6" id="KW-0662">Pyridine nucleotide biosynthesis</keyword>
<dbReference type="InterPro" id="IPR022412">
    <property type="entry name" value="Quinolinate_PRibosylTrfase_N"/>
</dbReference>
<comment type="caution">
    <text evidence="16">The sequence shown here is derived from an EMBL/GenBank/DDBJ whole genome shotgun (WGS) entry which is preliminary data.</text>
</comment>
<evidence type="ECO:0000256" key="7">
    <source>
        <dbReference type="ARBA" id="ARBA00022676"/>
    </source>
</evidence>
<keyword evidence="8 12" id="KW-0808">Transferase</keyword>
<dbReference type="EC" id="2.4.2.19" evidence="5"/>
<dbReference type="GO" id="GO:0034213">
    <property type="term" value="P:quinolinate catabolic process"/>
    <property type="evidence" value="ECO:0007669"/>
    <property type="project" value="TreeGrafter"/>
</dbReference>
<evidence type="ECO:0000256" key="13">
    <source>
        <dbReference type="PIRSR" id="PIRSR006250-1"/>
    </source>
</evidence>
<dbReference type="InterPro" id="IPR013785">
    <property type="entry name" value="Aldolase_TIM"/>
</dbReference>
<dbReference type="InterPro" id="IPR004393">
    <property type="entry name" value="NadC"/>
</dbReference>